<keyword evidence="2" id="KW-1185">Reference proteome</keyword>
<proteinExistence type="predicted"/>
<evidence type="ECO:0000313" key="2">
    <source>
        <dbReference type="Proteomes" id="UP000249056"/>
    </source>
</evidence>
<gene>
    <name evidence="1" type="ORF">DID88_007642</name>
</gene>
<organism evidence="1 2">
    <name type="scientific">Monilinia fructigena</name>
    <dbReference type="NCBI Taxonomy" id="38457"/>
    <lineage>
        <taxon>Eukaryota</taxon>
        <taxon>Fungi</taxon>
        <taxon>Dikarya</taxon>
        <taxon>Ascomycota</taxon>
        <taxon>Pezizomycotina</taxon>
        <taxon>Leotiomycetes</taxon>
        <taxon>Helotiales</taxon>
        <taxon>Sclerotiniaceae</taxon>
        <taxon>Monilinia</taxon>
    </lineage>
</organism>
<name>A0A395J305_9HELO</name>
<protein>
    <submittedName>
        <fullName evidence="1">Uncharacterized protein</fullName>
    </submittedName>
</protein>
<dbReference type="EMBL" id="QKRW01000005">
    <property type="protein sequence ID" value="RAL66860.1"/>
    <property type="molecule type" value="Genomic_DNA"/>
</dbReference>
<reference evidence="1 2" key="1">
    <citation type="submission" date="2018-06" db="EMBL/GenBank/DDBJ databases">
        <title>Genome Sequence of the Brown Rot Fungal Pathogen Monilinia fructigena.</title>
        <authorList>
            <person name="Landi L."/>
            <person name="De Miccolis Angelini R.M."/>
            <person name="Pollastro S."/>
            <person name="Abate D."/>
            <person name="Faretra F."/>
            <person name="Romanazzi G."/>
        </authorList>
    </citation>
    <scope>NUCLEOTIDE SEQUENCE [LARGE SCALE GENOMIC DNA]</scope>
    <source>
        <strain evidence="1 2">Mfrg269</strain>
    </source>
</reference>
<dbReference type="AlphaFoldDB" id="A0A395J305"/>
<dbReference type="Proteomes" id="UP000249056">
    <property type="component" value="Unassembled WGS sequence"/>
</dbReference>
<sequence length="208" mass="23345">MAAPNGNIQGFQTTSGKLMAYLNRHPCLVQTSEASIKPEPPTLKDNSEWPTIASVAAEAPYRLPSQLDFNRLKDIVEARRMNAEDYIRDLREDPGYFADVLVDLSEHRLVRLLDTFEIQSTLFDKHISGKTPLKMSLAGQVLIRNDTKEATTTRVYAGLVNLEIFVNKDAKKALDDLKIAVYASPAISLTIHHGRIRSVRFYKDSRSG</sequence>
<comment type="caution">
    <text evidence="1">The sequence shown here is derived from an EMBL/GenBank/DDBJ whole genome shotgun (WGS) entry which is preliminary data.</text>
</comment>
<accession>A0A395J305</accession>
<evidence type="ECO:0000313" key="1">
    <source>
        <dbReference type="EMBL" id="RAL66860.1"/>
    </source>
</evidence>
<dbReference type="OrthoDB" id="2922289at2759"/>